<evidence type="ECO:0000313" key="1">
    <source>
        <dbReference type="EMBL" id="RZU29007.1"/>
    </source>
</evidence>
<keyword evidence="2" id="KW-1185">Reference proteome</keyword>
<comment type="caution">
    <text evidence="1">The sequence shown here is derived from an EMBL/GenBank/DDBJ whole genome shotgun (WGS) entry which is preliminary data.</text>
</comment>
<name>A0A4Q7XXC3_9BACT</name>
<accession>A0A4Q7XXC3</accession>
<dbReference type="Proteomes" id="UP000292958">
    <property type="component" value="Unassembled WGS sequence"/>
</dbReference>
<dbReference type="AlphaFoldDB" id="A0A4Q7XXC3"/>
<sequence>MQNLCRDSLAKIGGDQLINVDGQRDLRFTLFGKSRSITALLGDPLVVDIA</sequence>
<evidence type="ECO:0000313" key="2">
    <source>
        <dbReference type="Proteomes" id="UP000292958"/>
    </source>
</evidence>
<organism evidence="1 2">
    <name type="scientific">Edaphobacter modestus</name>
    <dbReference type="NCBI Taxonomy" id="388466"/>
    <lineage>
        <taxon>Bacteria</taxon>
        <taxon>Pseudomonadati</taxon>
        <taxon>Acidobacteriota</taxon>
        <taxon>Terriglobia</taxon>
        <taxon>Terriglobales</taxon>
        <taxon>Acidobacteriaceae</taxon>
        <taxon>Edaphobacter</taxon>
    </lineage>
</organism>
<dbReference type="EMBL" id="SHKW01000008">
    <property type="protein sequence ID" value="RZU29007.1"/>
    <property type="molecule type" value="Genomic_DNA"/>
</dbReference>
<gene>
    <name evidence="1" type="ORF">BDD14_6595</name>
</gene>
<proteinExistence type="predicted"/>
<protein>
    <submittedName>
        <fullName evidence="1">Uncharacterized protein</fullName>
    </submittedName>
</protein>
<reference evidence="1 2" key="1">
    <citation type="submission" date="2019-02" db="EMBL/GenBank/DDBJ databases">
        <title>Genomic Encyclopedia of Archaeal and Bacterial Type Strains, Phase II (KMG-II): from individual species to whole genera.</title>
        <authorList>
            <person name="Goeker M."/>
        </authorList>
    </citation>
    <scope>NUCLEOTIDE SEQUENCE [LARGE SCALE GENOMIC DNA]</scope>
    <source>
        <strain evidence="1 2">DSM 18101</strain>
    </source>
</reference>